<dbReference type="RefSeq" id="WP_008790451.1">
    <property type="nucleotide sequence ID" value="NZ_AKCB01000001.1"/>
</dbReference>
<sequence length="154" mass="18474">MDKTIKKDLMTIYMFRNALATLLGALLAYIISFMQFYQCSLAQALQRLLIYDIYTTLYFVLTWVFDYIVFEMSKILYDIYEEKVTFVPCIILIIISVVIFFVPILDLFQYNLCFLFVLISLRMIKEMWKRTPELFTWTHKLLNKIKKRPESGLK</sequence>
<feature type="transmembrane region" description="Helical" evidence="1">
    <location>
        <begin position="49"/>
        <end position="72"/>
    </location>
</feature>
<gene>
    <name evidence="2" type="ORF">HMPREF9488_03369</name>
</gene>
<feature type="transmembrane region" description="Helical" evidence="1">
    <location>
        <begin position="108"/>
        <end position="124"/>
    </location>
</feature>
<dbReference type="Proteomes" id="UP000003157">
    <property type="component" value="Unassembled WGS sequence"/>
</dbReference>
<dbReference type="HOGENOM" id="CLU_1783532_0_0_9"/>
<name>E7GF26_9FIRM</name>
<feature type="transmembrane region" description="Helical" evidence="1">
    <location>
        <begin position="12"/>
        <end position="37"/>
    </location>
</feature>
<organism evidence="2 3">
    <name type="scientific">Coprobacillus cateniformis</name>
    <dbReference type="NCBI Taxonomy" id="100884"/>
    <lineage>
        <taxon>Bacteria</taxon>
        <taxon>Bacillati</taxon>
        <taxon>Bacillota</taxon>
        <taxon>Erysipelotrichia</taxon>
        <taxon>Erysipelotrichales</taxon>
        <taxon>Coprobacillaceae</taxon>
        <taxon>Coprobacillus</taxon>
    </lineage>
</organism>
<dbReference type="OrthoDB" id="1644942at2"/>
<keyword evidence="1" id="KW-0472">Membrane</keyword>
<comment type="caution">
    <text evidence="2">The sequence shown here is derived from an EMBL/GenBank/DDBJ whole genome shotgun (WGS) entry which is preliminary data.</text>
</comment>
<evidence type="ECO:0000313" key="3">
    <source>
        <dbReference type="Proteomes" id="UP000003157"/>
    </source>
</evidence>
<feature type="transmembrane region" description="Helical" evidence="1">
    <location>
        <begin position="84"/>
        <end position="102"/>
    </location>
</feature>
<keyword evidence="3" id="KW-1185">Reference proteome</keyword>
<reference evidence="2 3" key="1">
    <citation type="submission" date="2010-12" db="EMBL/GenBank/DDBJ databases">
        <title>The Genome Sequence of Coprobacillus sp. strain 29_1.</title>
        <authorList>
            <consortium name="The Broad Institute Genome Sequencing Platform"/>
            <person name="Earl A."/>
            <person name="Ward D."/>
            <person name="Feldgarden M."/>
            <person name="Gevers D."/>
            <person name="Daigneault M."/>
            <person name="Sibley C.D."/>
            <person name="White A."/>
            <person name="Strauss J."/>
            <person name="Allen-Vercoe E."/>
            <person name="Young S.K."/>
            <person name="Zeng Q."/>
            <person name="Gargeya S."/>
            <person name="Fitzgerald M."/>
            <person name="Haas B."/>
            <person name="Abouelleil A."/>
            <person name="Alvarado L."/>
            <person name="Arachchi H.M."/>
            <person name="Berlin A."/>
            <person name="Brown A."/>
            <person name="Chapman S.B."/>
            <person name="Chen Z."/>
            <person name="Dunbar C."/>
            <person name="Freedman E."/>
            <person name="Gearin G."/>
            <person name="Gellesch M."/>
            <person name="Goldberg J."/>
            <person name="Griggs A."/>
            <person name="Gujja S."/>
            <person name="Heilman E."/>
            <person name="Heiman D."/>
            <person name="Howarth C."/>
            <person name="Larson L."/>
            <person name="Lui A."/>
            <person name="MacDonald P.J.P."/>
            <person name="Mehta T."/>
            <person name="Montmayeur A."/>
            <person name="Murphy C."/>
            <person name="Neiman D."/>
            <person name="Pearson M."/>
            <person name="Priest M."/>
            <person name="Roberts A."/>
            <person name="Saif S."/>
            <person name="Shea T."/>
            <person name="Shenoy N."/>
            <person name="Sisk P."/>
            <person name="Stolte C."/>
            <person name="Sykes S."/>
            <person name="White J."/>
            <person name="Yandava C."/>
            <person name="Nusbaum C."/>
            <person name="Birren B."/>
        </authorList>
    </citation>
    <scope>NUCLEOTIDE SEQUENCE [LARGE SCALE GENOMIC DNA]</scope>
    <source>
        <strain evidence="2 3">29_1</strain>
    </source>
</reference>
<dbReference type="GeneID" id="78228599"/>
<proteinExistence type="predicted"/>
<dbReference type="STRING" id="100884.GCA_000269565_00702"/>
<keyword evidence="1" id="KW-1133">Transmembrane helix</keyword>
<dbReference type="AlphaFoldDB" id="E7GF26"/>
<dbReference type="eggNOG" id="ENOG503313E">
    <property type="taxonomic scope" value="Bacteria"/>
</dbReference>
<dbReference type="EMBL" id="ADKX01000048">
    <property type="protein sequence ID" value="EFW03305.1"/>
    <property type="molecule type" value="Genomic_DNA"/>
</dbReference>
<evidence type="ECO:0000256" key="1">
    <source>
        <dbReference type="SAM" id="Phobius"/>
    </source>
</evidence>
<keyword evidence="1" id="KW-0812">Transmembrane</keyword>
<protein>
    <submittedName>
        <fullName evidence="2">Uncharacterized protein</fullName>
    </submittedName>
</protein>
<accession>E7GF26</accession>
<evidence type="ECO:0000313" key="2">
    <source>
        <dbReference type="EMBL" id="EFW03305.1"/>
    </source>
</evidence>